<evidence type="ECO:0000313" key="1">
    <source>
        <dbReference type="EMBL" id="SDY12503.1"/>
    </source>
</evidence>
<accession>A0A1H3HA83</accession>
<name>A0A1H3HA83_9FIRM</name>
<dbReference type="InterPro" id="IPR036412">
    <property type="entry name" value="HAD-like_sf"/>
</dbReference>
<dbReference type="EMBL" id="FNPG01000008">
    <property type="protein sequence ID" value="SDY12503.1"/>
    <property type="molecule type" value="Genomic_DNA"/>
</dbReference>
<dbReference type="InterPro" id="IPR023214">
    <property type="entry name" value="HAD_sf"/>
</dbReference>
<organism evidence="1 2">
    <name type="scientific">Lachnobacterium bovis DSM 14045</name>
    <dbReference type="NCBI Taxonomy" id="1122142"/>
    <lineage>
        <taxon>Bacteria</taxon>
        <taxon>Bacillati</taxon>
        <taxon>Bacillota</taxon>
        <taxon>Clostridia</taxon>
        <taxon>Lachnospirales</taxon>
        <taxon>Lachnospiraceae</taxon>
        <taxon>Lachnobacterium</taxon>
    </lineage>
</organism>
<dbReference type="RefSeq" id="WP_074716348.1">
    <property type="nucleotide sequence ID" value="NZ_FNPG01000008.1"/>
</dbReference>
<dbReference type="OrthoDB" id="1666512at2"/>
<evidence type="ECO:0000313" key="2">
    <source>
        <dbReference type="Proteomes" id="UP000183918"/>
    </source>
</evidence>
<proteinExistence type="predicted"/>
<dbReference type="Proteomes" id="UP000183918">
    <property type="component" value="Unassembled WGS sequence"/>
</dbReference>
<gene>
    <name evidence="1" type="ORF">SAMN02910414_00803</name>
</gene>
<keyword evidence="2" id="KW-1185">Reference proteome</keyword>
<reference evidence="1 2" key="1">
    <citation type="submission" date="2016-10" db="EMBL/GenBank/DDBJ databases">
        <authorList>
            <person name="de Groot N.N."/>
        </authorList>
    </citation>
    <scope>NUCLEOTIDE SEQUENCE [LARGE SCALE GENOMIC DNA]</scope>
    <source>
        <strain evidence="1 2">DSM 14045</strain>
    </source>
</reference>
<dbReference type="SUPFAM" id="SSF56784">
    <property type="entry name" value="HAD-like"/>
    <property type="match status" value="1"/>
</dbReference>
<sequence>MLIFFSDLDKTLIYSYKHDIGKEKELVEMYQGREVSYISKKTSDLLKKMMGTRKIAENNNVLFVPTTTRTIQQYNRITLPIEKQKFALVCNGGILLEEGNINQVWYKKSLEIIKDSNAEIKKAISILEKDESVNFEIRYIEDLFVFTKSEEPQKTLNNLKESIDQEKVDVFLNGVKVYAVPKKLTKGNAVKRFIDFYKNNIKQDDIKTDDIKAEDIKTVAAGDSLFDISMLESVDQAFAPFELLAEYPHLKNIKTNSDNQLFSEKILESLLE</sequence>
<dbReference type="AlphaFoldDB" id="A0A1H3HA83"/>
<dbReference type="STRING" id="1122142.SAMN02910414_00803"/>
<protein>
    <submittedName>
        <fullName evidence="1">Predicted mannosyl-3-phosphoglycerate phosphatase, HAD superfamily</fullName>
    </submittedName>
</protein>
<dbReference type="Gene3D" id="3.40.50.1000">
    <property type="entry name" value="HAD superfamily/HAD-like"/>
    <property type="match status" value="2"/>
</dbReference>